<evidence type="ECO:0008006" key="5">
    <source>
        <dbReference type="Google" id="ProtNLM"/>
    </source>
</evidence>
<feature type="compositionally biased region" description="Basic and acidic residues" evidence="1">
    <location>
        <begin position="124"/>
        <end position="136"/>
    </location>
</feature>
<keyword evidence="2" id="KW-0732">Signal</keyword>
<keyword evidence="4" id="KW-1185">Reference proteome</keyword>
<dbReference type="Proteomes" id="UP001302602">
    <property type="component" value="Unassembled WGS sequence"/>
</dbReference>
<evidence type="ECO:0000313" key="4">
    <source>
        <dbReference type="Proteomes" id="UP001302602"/>
    </source>
</evidence>
<gene>
    <name evidence="3" type="ORF">N657DRAFT_644094</name>
</gene>
<evidence type="ECO:0000313" key="3">
    <source>
        <dbReference type="EMBL" id="KAK4125249.1"/>
    </source>
</evidence>
<organism evidence="3 4">
    <name type="scientific">Parathielavia appendiculata</name>
    <dbReference type="NCBI Taxonomy" id="2587402"/>
    <lineage>
        <taxon>Eukaryota</taxon>
        <taxon>Fungi</taxon>
        <taxon>Dikarya</taxon>
        <taxon>Ascomycota</taxon>
        <taxon>Pezizomycotina</taxon>
        <taxon>Sordariomycetes</taxon>
        <taxon>Sordariomycetidae</taxon>
        <taxon>Sordariales</taxon>
        <taxon>Chaetomiaceae</taxon>
        <taxon>Parathielavia</taxon>
    </lineage>
</organism>
<feature type="region of interest" description="Disordered" evidence="1">
    <location>
        <begin position="116"/>
        <end position="148"/>
    </location>
</feature>
<accession>A0AAN6U323</accession>
<evidence type="ECO:0000256" key="1">
    <source>
        <dbReference type="SAM" id="MobiDB-lite"/>
    </source>
</evidence>
<dbReference type="EMBL" id="MU853226">
    <property type="protein sequence ID" value="KAK4125249.1"/>
    <property type="molecule type" value="Genomic_DNA"/>
</dbReference>
<sequence length="168" mass="18746">MRLWLTCPASWLPIVLVFSRKIGTAISANMVWLPGATNENGAHCGIGRFLDDVQGKLHVPHEVTGCMFCHPHRLHVALQPKYRAEREISDGLHATAREQGQSCGAQRLDWRKVAALGAGSEPRSMSDREADEERTRQPPRKRVSRNCTLKCAGRTVRGRAAIDRSRRA</sequence>
<proteinExistence type="predicted"/>
<feature type="signal peptide" evidence="2">
    <location>
        <begin position="1"/>
        <end position="19"/>
    </location>
</feature>
<reference evidence="3" key="1">
    <citation type="journal article" date="2023" name="Mol. Phylogenet. Evol.">
        <title>Genome-scale phylogeny and comparative genomics of the fungal order Sordariales.</title>
        <authorList>
            <person name="Hensen N."/>
            <person name="Bonometti L."/>
            <person name="Westerberg I."/>
            <person name="Brannstrom I.O."/>
            <person name="Guillou S."/>
            <person name="Cros-Aarteil S."/>
            <person name="Calhoun S."/>
            <person name="Haridas S."/>
            <person name="Kuo A."/>
            <person name="Mondo S."/>
            <person name="Pangilinan J."/>
            <person name="Riley R."/>
            <person name="LaButti K."/>
            <person name="Andreopoulos B."/>
            <person name="Lipzen A."/>
            <person name="Chen C."/>
            <person name="Yan M."/>
            <person name="Daum C."/>
            <person name="Ng V."/>
            <person name="Clum A."/>
            <person name="Steindorff A."/>
            <person name="Ohm R.A."/>
            <person name="Martin F."/>
            <person name="Silar P."/>
            <person name="Natvig D.O."/>
            <person name="Lalanne C."/>
            <person name="Gautier V."/>
            <person name="Ament-Velasquez S.L."/>
            <person name="Kruys A."/>
            <person name="Hutchinson M.I."/>
            <person name="Powell A.J."/>
            <person name="Barry K."/>
            <person name="Miller A.N."/>
            <person name="Grigoriev I.V."/>
            <person name="Debuchy R."/>
            <person name="Gladieux P."/>
            <person name="Hiltunen Thoren M."/>
            <person name="Johannesson H."/>
        </authorList>
    </citation>
    <scope>NUCLEOTIDE SEQUENCE</scope>
    <source>
        <strain evidence="3">CBS 731.68</strain>
    </source>
</reference>
<name>A0AAN6U323_9PEZI</name>
<reference evidence="3" key="2">
    <citation type="submission" date="2023-05" db="EMBL/GenBank/DDBJ databases">
        <authorList>
            <consortium name="Lawrence Berkeley National Laboratory"/>
            <person name="Steindorff A."/>
            <person name="Hensen N."/>
            <person name="Bonometti L."/>
            <person name="Westerberg I."/>
            <person name="Brannstrom I.O."/>
            <person name="Guillou S."/>
            <person name="Cros-Aarteil S."/>
            <person name="Calhoun S."/>
            <person name="Haridas S."/>
            <person name="Kuo A."/>
            <person name="Mondo S."/>
            <person name="Pangilinan J."/>
            <person name="Riley R."/>
            <person name="Labutti K."/>
            <person name="Andreopoulos B."/>
            <person name="Lipzen A."/>
            <person name="Chen C."/>
            <person name="Yanf M."/>
            <person name="Daum C."/>
            <person name="Ng V."/>
            <person name="Clum A."/>
            <person name="Ohm R."/>
            <person name="Martin F."/>
            <person name="Silar P."/>
            <person name="Natvig D."/>
            <person name="Lalanne C."/>
            <person name="Gautier V."/>
            <person name="Ament-Velasquez S.L."/>
            <person name="Kruys A."/>
            <person name="Hutchinson M.I."/>
            <person name="Powell A.J."/>
            <person name="Barry K."/>
            <person name="Miller A.N."/>
            <person name="Grigoriev I.V."/>
            <person name="Debuchy R."/>
            <person name="Gladieux P."/>
            <person name="Thoren M.H."/>
            <person name="Johannesson H."/>
        </authorList>
    </citation>
    <scope>NUCLEOTIDE SEQUENCE</scope>
    <source>
        <strain evidence="3">CBS 731.68</strain>
    </source>
</reference>
<dbReference type="RefSeq" id="XP_062649020.1">
    <property type="nucleotide sequence ID" value="XM_062792690.1"/>
</dbReference>
<protein>
    <recommendedName>
        <fullName evidence="5">Secreted protein</fullName>
    </recommendedName>
</protein>
<dbReference type="GeneID" id="87829459"/>
<feature type="chain" id="PRO_5042955601" description="Secreted protein" evidence="2">
    <location>
        <begin position="20"/>
        <end position="168"/>
    </location>
</feature>
<comment type="caution">
    <text evidence="3">The sequence shown here is derived from an EMBL/GenBank/DDBJ whole genome shotgun (WGS) entry which is preliminary data.</text>
</comment>
<evidence type="ECO:0000256" key="2">
    <source>
        <dbReference type="SAM" id="SignalP"/>
    </source>
</evidence>
<dbReference type="AlphaFoldDB" id="A0AAN6U323"/>